<dbReference type="EMBL" id="WHJH01000078">
    <property type="protein sequence ID" value="NHZ93540.1"/>
    <property type="molecule type" value="Genomic_DNA"/>
</dbReference>
<protein>
    <submittedName>
        <fullName evidence="2">Uncharacterized protein</fullName>
    </submittedName>
</protein>
<comment type="caution">
    <text evidence="2">The sequence shown here is derived from an EMBL/GenBank/DDBJ whole genome shotgun (WGS) entry which is preliminary data.</text>
</comment>
<feature type="region of interest" description="Disordered" evidence="1">
    <location>
        <begin position="45"/>
        <end position="83"/>
    </location>
</feature>
<evidence type="ECO:0000313" key="2">
    <source>
        <dbReference type="EMBL" id="NHZ93540.1"/>
    </source>
</evidence>
<proteinExistence type="predicted"/>
<keyword evidence="3" id="KW-1185">Reference proteome</keyword>
<reference evidence="2 3" key="1">
    <citation type="submission" date="2019-10" db="EMBL/GenBank/DDBJ databases">
        <title>Taxonomy of Antarctic Massilia spp.: description of Massilia rubra sp. nov., Massilia aquatica sp. nov., Massilia mucilaginosa sp. nov., Massilia frigida sp. nov. isolated from streams, lakes and regoliths.</title>
        <authorList>
            <person name="Holochova P."/>
            <person name="Sedlacek I."/>
            <person name="Kralova S."/>
            <person name="Maslanova I."/>
            <person name="Busse H.-J."/>
            <person name="Stankova E."/>
            <person name="Vrbovska V."/>
            <person name="Kovarovic V."/>
            <person name="Bartak M."/>
            <person name="Svec P."/>
            <person name="Pantucek R."/>
        </authorList>
    </citation>
    <scope>NUCLEOTIDE SEQUENCE [LARGE SCALE GENOMIC DNA]</scope>
    <source>
        <strain evidence="2 3">CCM 8733</strain>
    </source>
</reference>
<dbReference type="RefSeq" id="WP_166882227.1">
    <property type="nucleotide sequence ID" value="NZ_WHJH01000078.1"/>
</dbReference>
<name>A0ABX0P460_9BURK</name>
<accession>A0ABX0P460</accession>
<dbReference type="Proteomes" id="UP000609726">
    <property type="component" value="Unassembled WGS sequence"/>
</dbReference>
<feature type="compositionally biased region" description="Low complexity" evidence="1">
    <location>
        <begin position="58"/>
        <end position="67"/>
    </location>
</feature>
<gene>
    <name evidence="2" type="ORF">F2P45_31740</name>
</gene>
<sequence>MKLVEIEILGMAITHDHGTLGQGDVLRTSPEFARHLVDDCKVAKYSKAKAPEPEPETPDAAVEPATETPEDEPAQAQKPAKKR</sequence>
<organism evidence="2 3">
    <name type="scientific">Massilia mucilaginosa</name>
    <dbReference type="NCBI Taxonomy" id="2609282"/>
    <lineage>
        <taxon>Bacteria</taxon>
        <taxon>Pseudomonadati</taxon>
        <taxon>Pseudomonadota</taxon>
        <taxon>Betaproteobacteria</taxon>
        <taxon>Burkholderiales</taxon>
        <taxon>Oxalobacteraceae</taxon>
        <taxon>Telluria group</taxon>
        <taxon>Massilia</taxon>
    </lineage>
</organism>
<evidence type="ECO:0000313" key="3">
    <source>
        <dbReference type="Proteomes" id="UP000609726"/>
    </source>
</evidence>
<evidence type="ECO:0000256" key="1">
    <source>
        <dbReference type="SAM" id="MobiDB-lite"/>
    </source>
</evidence>